<feature type="compositionally biased region" description="Low complexity" evidence="7">
    <location>
        <begin position="197"/>
        <end position="212"/>
    </location>
</feature>
<reference evidence="8" key="1">
    <citation type="submission" date="2020-11" db="EMBL/GenBank/DDBJ databases">
        <authorList>
            <person name="Tran Van P."/>
        </authorList>
    </citation>
    <scope>NUCLEOTIDE SEQUENCE</scope>
</reference>
<organism evidence="8">
    <name type="scientific">Notodromas monacha</name>
    <dbReference type="NCBI Taxonomy" id="399045"/>
    <lineage>
        <taxon>Eukaryota</taxon>
        <taxon>Metazoa</taxon>
        <taxon>Ecdysozoa</taxon>
        <taxon>Arthropoda</taxon>
        <taxon>Crustacea</taxon>
        <taxon>Oligostraca</taxon>
        <taxon>Ostracoda</taxon>
        <taxon>Podocopa</taxon>
        <taxon>Podocopida</taxon>
        <taxon>Cypridocopina</taxon>
        <taxon>Cypridoidea</taxon>
        <taxon>Cyprididae</taxon>
        <taxon>Notodromas</taxon>
    </lineage>
</organism>
<evidence type="ECO:0000256" key="1">
    <source>
        <dbReference type="ARBA" id="ARBA00008867"/>
    </source>
</evidence>
<dbReference type="OrthoDB" id="9332038at2759"/>
<dbReference type="PANTHER" id="PTHR24058:SF22">
    <property type="entry name" value="DUAL SPECIFICITY TYROSINE-PHOSPHORYLATION-REGULATED KINASE 4"/>
    <property type="match status" value="1"/>
</dbReference>
<evidence type="ECO:0000256" key="5">
    <source>
        <dbReference type="ARBA" id="ARBA00022777"/>
    </source>
</evidence>
<protein>
    <submittedName>
        <fullName evidence="8">Uncharacterized protein</fullName>
    </submittedName>
</protein>
<evidence type="ECO:0000256" key="2">
    <source>
        <dbReference type="ARBA" id="ARBA00022527"/>
    </source>
</evidence>
<dbReference type="SUPFAM" id="SSF56112">
    <property type="entry name" value="Protein kinase-like (PK-like)"/>
    <property type="match status" value="1"/>
</dbReference>
<gene>
    <name evidence="8" type="ORF">NMOB1V02_LOCUS12533</name>
</gene>
<dbReference type="InterPro" id="IPR050494">
    <property type="entry name" value="Ser_Thr_dual-spec_kinase"/>
</dbReference>
<dbReference type="AlphaFoldDB" id="A0A7R9C0A6"/>
<dbReference type="GO" id="GO:0005737">
    <property type="term" value="C:cytoplasm"/>
    <property type="evidence" value="ECO:0007669"/>
    <property type="project" value="TreeGrafter"/>
</dbReference>
<feature type="region of interest" description="Disordered" evidence="7">
    <location>
        <begin position="138"/>
        <end position="212"/>
    </location>
</feature>
<dbReference type="GO" id="GO:0005634">
    <property type="term" value="C:nucleus"/>
    <property type="evidence" value="ECO:0007669"/>
    <property type="project" value="TreeGrafter"/>
</dbReference>
<keyword evidence="9" id="KW-1185">Reference proteome</keyword>
<feature type="compositionally biased region" description="Low complexity" evidence="7">
    <location>
        <begin position="164"/>
        <end position="173"/>
    </location>
</feature>
<proteinExistence type="inferred from homology"/>
<dbReference type="Gene3D" id="1.10.510.10">
    <property type="entry name" value="Transferase(Phosphotransferase) domain 1"/>
    <property type="match status" value="1"/>
</dbReference>
<evidence type="ECO:0000313" key="9">
    <source>
        <dbReference type="Proteomes" id="UP000678499"/>
    </source>
</evidence>
<dbReference type="Proteomes" id="UP000678499">
    <property type="component" value="Unassembled WGS sequence"/>
</dbReference>
<name>A0A7R9C0A6_9CRUS</name>
<dbReference type="InterPro" id="IPR011009">
    <property type="entry name" value="Kinase-like_dom_sf"/>
</dbReference>
<comment type="similarity">
    <text evidence="1">Belongs to the protein kinase superfamily. CMGC Ser/Thr protein kinase family. MNB/DYRK subfamily.</text>
</comment>
<keyword evidence="3" id="KW-0808">Transferase</keyword>
<evidence type="ECO:0000256" key="3">
    <source>
        <dbReference type="ARBA" id="ARBA00022679"/>
    </source>
</evidence>
<keyword evidence="6" id="KW-0067">ATP-binding</keyword>
<dbReference type="GO" id="GO:0005524">
    <property type="term" value="F:ATP binding"/>
    <property type="evidence" value="ECO:0007669"/>
    <property type="project" value="UniProtKB-KW"/>
</dbReference>
<dbReference type="EMBL" id="CAJPEX010010520">
    <property type="protein sequence ID" value="CAG0925083.1"/>
    <property type="molecule type" value="Genomic_DNA"/>
</dbReference>
<sequence>MPLFPGENESEQLACIMEIIGLPPPHMIASASRRRVFFGGGGGGGGIPPSSGRISVLFLLEPGRQGLNLLNVLCSCADSQSNPRQVTNSKGRKRIVGSRDLATAVKTSDPAFVDFLVGTLQWDPSKRFTPEEALKHEFLSGSSSSNPTSVKTRSPQDPFSIMMTTTTSSNSSSDGHQHGNMSSTHHHQSNGNGFGNGTSNANNTTASYSSGSRATKLSHRFSFCVNDRRPMTDFAAERGSLSVRRHSRVIETEPAIC</sequence>
<evidence type="ECO:0000256" key="4">
    <source>
        <dbReference type="ARBA" id="ARBA00022741"/>
    </source>
</evidence>
<dbReference type="PANTHER" id="PTHR24058">
    <property type="entry name" value="DUAL SPECIFICITY PROTEIN KINASE"/>
    <property type="match status" value="1"/>
</dbReference>
<feature type="compositionally biased region" description="Polar residues" evidence="7">
    <location>
        <begin position="140"/>
        <end position="157"/>
    </location>
</feature>
<keyword evidence="2" id="KW-0723">Serine/threonine-protein kinase</keyword>
<dbReference type="GO" id="GO:0005856">
    <property type="term" value="C:cytoskeleton"/>
    <property type="evidence" value="ECO:0007669"/>
    <property type="project" value="TreeGrafter"/>
</dbReference>
<dbReference type="EMBL" id="OA892557">
    <property type="protein sequence ID" value="CAD7284931.1"/>
    <property type="molecule type" value="Genomic_DNA"/>
</dbReference>
<keyword evidence="5" id="KW-0418">Kinase</keyword>
<evidence type="ECO:0000256" key="7">
    <source>
        <dbReference type="SAM" id="MobiDB-lite"/>
    </source>
</evidence>
<evidence type="ECO:0000256" key="6">
    <source>
        <dbReference type="ARBA" id="ARBA00022840"/>
    </source>
</evidence>
<evidence type="ECO:0000313" key="8">
    <source>
        <dbReference type="EMBL" id="CAD7284931.1"/>
    </source>
</evidence>
<dbReference type="GO" id="GO:0004674">
    <property type="term" value="F:protein serine/threonine kinase activity"/>
    <property type="evidence" value="ECO:0007669"/>
    <property type="project" value="UniProtKB-KW"/>
</dbReference>
<accession>A0A7R9C0A6</accession>
<keyword evidence="4" id="KW-0547">Nucleotide-binding</keyword>